<feature type="transmembrane region" description="Helical" evidence="7">
    <location>
        <begin position="80"/>
        <end position="100"/>
    </location>
</feature>
<reference evidence="9 10" key="1">
    <citation type="submission" date="2023-07" db="EMBL/GenBank/DDBJ databases">
        <title>Genomic Encyclopedia of Type Strains, Phase IV (KMG-IV): sequencing the most valuable type-strain genomes for metagenomic binning, comparative biology and taxonomic classification.</title>
        <authorList>
            <person name="Goeker M."/>
        </authorList>
    </citation>
    <scope>NUCLEOTIDE SEQUENCE [LARGE SCALE GENOMIC DNA]</scope>
    <source>
        <strain evidence="9 10">DSM 23837</strain>
    </source>
</reference>
<dbReference type="InterPro" id="IPR036259">
    <property type="entry name" value="MFS_trans_sf"/>
</dbReference>
<feature type="transmembrane region" description="Helical" evidence="7">
    <location>
        <begin position="197"/>
        <end position="217"/>
    </location>
</feature>
<evidence type="ECO:0000256" key="5">
    <source>
        <dbReference type="ARBA" id="ARBA00022989"/>
    </source>
</evidence>
<dbReference type="Proteomes" id="UP001223586">
    <property type="component" value="Unassembled WGS sequence"/>
</dbReference>
<dbReference type="RefSeq" id="WP_307229870.1">
    <property type="nucleotide sequence ID" value="NZ_JAUSTT010000014.1"/>
</dbReference>
<dbReference type="InterPro" id="IPR005829">
    <property type="entry name" value="Sugar_transporter_CS"/>
</dbReference>
<feature type="transmembrane region" description="Helical" evidence="7">
    <location>
        <begin position="229"/>
        <end position="246"/>
    </location>
</feature>
<sequence>MVKEKNNYLLPIIATTLGFFMALLDTTIVNVSLTKITAYYEAAFGEISWIIDSYNMAFGVILLTAVRLADQFGRKRIFQIGLLLFTVSSLLCGLSLSIEMLIISRAIQGLAAAMIVPVSIPMVLVHMPVEKIGSVTALFGIMAGVATSLGPTIGGFLSEKFAWQWVFYINIPIGVLAIVLIQSSVRESFDSTASKKIDWGGMITLSGSLFALIYGLLQVKEAGWTSIPVLFYLISAAIGMLLFFMIEKKGKNPMFPVELFKNRQFTFGNIAALFLGIGMMSVYFLMAFYLTSVKEMSQLEAGLILSSSSVATMLITPIAAQAYKWGTKWFGVIGFMLFGIGTYLLGNIPLDSTIWVTIGVLMVIGVGSGMIFSPLSMALIIQVPEEKAGIASGLFQVSRAIGSAIGVALLVVLLQHSMEDEIKLAKQEMILQVEASELTRESKAYMIGELKKMKEGDEQKGKQTTLEDALAQLDEKRNNLLQEAPINEHSNIKLKFAKEQEAMEKLFPDLTQTMNRHVSFAFQFVFHLGSIALFIGVIFAYLNGINSREMVQYLRKRDTQINLN</sequence>
<dbReference type="CDD" id="cd17321">
    <property type="entry name" value="MFS_MMR_MDR_like"/>
    <property type="match status" value="1"/>
</dbReference>
<evidence type="ECO:0000256" key="6">
    <source>
        <dbReference type="ARBA" id="ARBA00023136"/>
    </source>
</evidence>
<feature type="domain" description="Major facilitator superfamily (MFS) profile" evidence="8">
    <location>
        <begin position="11"/>
        <end position="548"/>
    </location>
</feature>
<feature type="transmembrane region" description="Helical" evidence="7">
    <location>
        <begin position="7"/>
        <end position="29"/>
    </location>
</feature>
<keyword evidence="10" id="KW-1185">Reference proteome</keyword>
<evidence type="ECO:0000256" key="1">
    <source>
        <dbReference type="ARBA" id="ARBA00004651"/>
    </source>
</evidence>
<keyword evidence="4 7" id="KW-0812">Transmembrane</keyword>
<evidence type="ECO:0000259" key="8">
    <source>
        <dbReference type="PROSITE" id="PS50850"/>
    </source>
</evidence>
<feature type="transmembrane region" description="Helical" evidence="7">
    <location>
        <begin position="132"/>
        <end position="153"/>
    </location>
</feature>
<keyword evidence="2" id="KW-0813">Transport</keyword>
<evidence type="ECO:0000256" key="3">
    <source>
        <dbReference type="ARBA" id="ARBA00022475"/>
    </source>
</evidence>
<evidence type="ECO:0000256" key="4">
    <source>
        <dbReference type="ARBA" id="ARBA00022692"/>
    </source>
</evidence>
<feature type="transmembrane region" description="Helical" evidence="7">
    <location>
        <begin position="165"/>
        <end position="185"/>
    </location>
</feature>
<gene>
    <name evidence="9" type="ORF">J2S08_002453</name>
</gene>
<dbReference type="PROSITE" id="PS50850">
    <property type="entry name" value="MFS"/>
    <property type="match status" value="1"/>
</dbReference>
<dbReference type="InterPro" id="IPR004638">
    <property type="entry name" value="EmrB-like"/>
</dbReference>
<comment type="caution">
    <text evidence="9">The sequence shown here is derived from an EMBL/GenBank/DDBJ whole genome shotgun (WGS) entry which is preliminary data.</text>
</comment>
<keyword evidence="3" id="KW-1003">Cell membrane</keyword>
<feature type="transmembrane region" description="Helical" evidence="7">
    <location>
        <begin position="354"/>
        <end position="381"/>
    </location>
</feature>
<dbReference type="PANTHER" id="PTHR42718:SF46">
    <property type="entry name" value="BLR6921 PROTEIN"/>
    <property type="match status" value="1"/>
</dbReference>
<dbReference type="SUPFAM" id="SSF103473">
    <property type="entry name" value="MFS general substrate transporter"/>
    <property type="match status" value="2"/>
</dbReference>
<organism evidence="9 10">
    <name type="scientific">Bacillus chungangensis</name>
    <dbReference type="NCBI Taxonomy" id="587633"/>
    <lineage>
        <taxon>Bacteria</taxon>
        <taxon>Bacillati</taxon>
        <taxon>Bacillota</taxon>
        <taxon>Bacilli</taxon>
        <taxon>Bacillales</taxon>
        <taxon>Bacillaceae</taxon>
        <taxon>Bacillus</taxon>
    </lineage>
</organism>
<feature type="transmembrane region" description="Helical" evidence="7">
    <location>
        <begin position="520"/>
        <end position="542"/>
    </location>
</feature>
<evidence type="ECO:0000256" key="7">
    <source>
        <dbReference type="SAM" id="Phobius"/>
    </source>
</evidence>
<evidence type="ECO:0000313" key="9">
    <source>
        <dbReference type="EMBL" id="MDQ0176595.1"/>
    </source>
</evidence>
<dbReference type="Pfam" id="PF07690">
    <property type="entry name" value="MFS_1"/>
    <property type="match status" value="1"/>
</dbReference>
<keyword evidence="5 7" id="KW-1133">Transmembrane helix</keyword>
<evidence type="ECO:0000256" key="2">
    <source>
        <dbReference type="ARBA" id="ARBA00022448"/>
    </source>
</evidence>
<name>A0ABT9WUY8_9BACI</name>
<dbReference type="NCBIfam" id="TIGR00711">
    <property type="entry name" value="efflux_EmrB"/>
    <property type="match status" value="1"/>
</dbReference>
<feature type="transmembrane region" description="Helical" evidence="7">
    <location>
        <begin position="329"/>
        <end position="348"/>
    </location>
</feature>
<keyword evidence="6 7" id="KW-0472">Membrane</keyword>
<feature type="transmembrane region" description="Helical" evidence="7">
    <location>
        <begin position="267"/>
        <end position="289"/>
    </location>
</feature>
<dbReference type="PROSITE" id="PS00216">
    <property type="entry name" value="SUGAR_TRANSPORT_1"/>
    <property type="match status" value="1"/>
</dbReference>
<dbReference type="EMBL" id="JAUSTT010000014">
    <property type="protein sequence ID" value="MDQ0176595.1"/>
    <property type="molecule type" value="Genomic_DNA"/>
</dbReference>
<comment type="subcellular location">
    <subcellularLocation>
        <location evidence="1">Cell membrane</location>
        <topology evidence="1">Multi-pass membrane protein</topology>
    </subcellularLocation>
</comment>
<evidence type="ECO:0000313" key="10">
    <source>
        <dbReference type="Proteomes" id="UP001223586"/>
    </source>
</evidence>
<dbReference type="InterPro" id="IPR011701">
    <property type="entry name" value="MFS"/>
</dbReference>
<dbReference type="PANTHER" id="PTHR42718">
    <property type="entry name" value="MAJOR FACILITATOR SUPERFAMILY MULTIDRUG TRANSPORTER MFSC"/>
    <property type="match status" value="1"/>
</dbReference>
<feature type="transmembrane region" description="Helical" evidence="7">
    <location>
        <begin position="301"/>
        <end position="320"/>
    </location>
</feature>
<dbReference type="Gene3D" id="1.20.1250.20">
    <property type="entry name" value="MFS general substrate transporter like domains"/>
    <property type="match status" value="1"/>
</dbReference>
<dbReference type="InterPro" id="IPR020846">
    <property type="entry name" value="MFS_dom"/>
</dbReference>
<protein>
    <submittedName>
        <fullName evidence="9">EmrB/QacA subfamily drug resistance transporter</fullName>
    </submittedName>
</protein>
<feature type="transmembrane region" description="Helical" evidence="7">
    <location>
        <begin position="49"/>
        <end position="68"/>
    </location>
</feature>
<accession>A0ABT9WUY8</accession>
<feature type="transmembrane region" description="Helical" evidence="7">
    <location>
        <begin position="393"/>
        <end position="414"/>
    </location>
</feature>
<feature type="transmembrane region" description="Helical" evidence="7">
    <location>
        <begin position="106"/>
        <end position="125"/>
    </location>
</feature>
<dbReference type="Gene3D" id="1.20.1720.10">
    <property type="entry name" value="Multidrug resistance protein D"/>
    <property type="match status" value="1"/>
</dbReference>
<proteinExistence type="predicted"/>